<evidence type="ECO:0000313" key="4">
    <source>
        <dbReference type="EMBL" id="RII41270.1"/>
    </source>
</evidence>
<evidence type="ECO:0000259" key="3">
    <source>
        <dbReference type="Pfam" id="PF14361"/>
    </source>
</evidence>
<accession>A0A399J830</accession>
<dbReference type="AlphaFoldDB" id="A0A399J830"/>
<evidence type="ECO:0000259" key="2">
    <source>
        <dbReference type="Pfam" id="PF13556"/>
    </source>
</evidence>
<dbReference type="InterPro" id="IPR042070">
    <property type="entry name" value="PucR_C-HTH_sf"/>
</dbReference>
<comment type="caution">
    <text evidence="4">The sequence shown here is derived from an EMBL/GenBank/DDBJ whole genome shotgun (WGS) entry which is preliminary data.</text>
</comment>
<dbReference type="Gene3D" id="1.10.10.2840">
    <property type="entry name" value="PucR C-terminal helix-turn-helix domain"/>
    <property type="match status" value="1"/>
</dbReference>
<dbReference type="PANTHER" id="PTHR33744:SF1">
    <property type="entry name" value="DNA-BINDING TRANSCRIPTIONAL ACTIVATOR ADER"/>
    <property type="match status" value="1"/>
</dbReference>
<dbReference type="Pfam" id="PF13556">
    <property type="entry name" value="HTH_30"/>
    <property type="match status" value="1"/>
</dbReference>
<dbReference type="InterPro" id="IPR025751">
    <property type="entry name" value="RsbRD_N_dom"/>
</dbReference>
<sequence>MRDAWDKGRARAAAAAAAAGTNRGTTAGAPPGRPAAGRRGETAATPGNDDAAWLGLLALLHENIPSLVDDFMDEVQARSLYAGLPVDHDDIRRTAPQSFATLLSSIADPSADTAAMAQRLGARRAQQGVPLDALTEAVRIDLQLVWRQLNLLASPEQVGLVASRFEHVMRVLDSYVLAVQKAFLSEQAALARDARLGTERELAHLFNAPALSEAELERVAAAMGVATHEPFELAAFSNANAAEARRIAEDALVSGRVFSYAFRDIECLFWLRDTRPDAGRGTRTLPLLGAVPGVLIPASGVSDLPRAAATGRVVLEATPGIDRLRQVPELWAPLAAHALDSAAPGTVSELLSGLGDLEDYERERVLATARAYLETGSVKSAAELVFCHRNTVINRLAVFKAHTGLDLNLPRQAALAVVLLDAPGRPRP</sequence>
<reference evidence="4 5" key="1">
    <citation type="submission" date="2018-07" db="EMBL/GenBank/DDBJ databases">
        <title>Arthrobacter sp. nov., isolated from raw cow's milk with high bacterial count.</title>
        <authorList>
            <person name="Hahne J."/>
            <person name="Isele D."/>
            <person name="Lipski A."/>
        </authorList>
    </citation>
    <scope>NUCLEOTIDE SEQUENCE [LARGE SCALE GENOMIC DNA]</scope>
    <source>
        <strain evidence="4 5">JZ R-35</strain>
    </source>
</reference>
<organism evidence="4 5">
    <name type="scientific">Galactobacter valiniphilus</name>
    <dbReference type="NCBI Taxonomy" id="2676122"/>
    <lineage>
        <taxon>Bacteria</taxon>
        <taxon>Bacillati</taxon>
        <taxon>Actinomycetota</taxon>
        <taxon>Actinomycetes</taxon>
        <taxon>Micrococcales</taxon>
        <taxon>Micrococcaceae</taxon>
        <taxon>Galactobacter</taxon>
    </lineage>
</organism>
<name>A0A399J830_9MICC</name>
<dbReference type="Proteomes" id="UP000265419">
    <property type="component" value="Unassembled WGS sequence"/>
</dbReference>
<dbReference type="InterPro" id="IPR051448">
    <property type="entry name" value="CdaR-like_regulators"/>
</dbReference>
<feature type="domain" description="RsbT co-antagonist protein RsbRD N-terminal" evidence="3">
    <location>
        <begin position="65"/>
        <end position="194"/>
    </location>
</feature>
<feature type="domain" description="PucR C-terminal helix-turn-helix" evidence="2">
    <location>
        <begin position="366"/>
        <end position="415"/>
    </location>
</feature>
<evidence type="ECO:0000256" key="1">
    <source>
        <dbReference type="SAM" id="MobiDB-lite"/>
    </source>
</evidence>
<dbReference type="Pfam" id="PF14361">
    <property type="entry name" value="RsbRD_N"/>
    <property type="match status" value="1"/>
</dbReference>
<dbReference type="InterPro" id="IPR025736">
    <property type="entry name" value="PucR_C-HTH_dom"/>
</dbReference>
<dbReference type="EMBL" id="QQXK01000031">
    <property type="protein sequence ID" value="RII41270.1"/>
    <property type="molecule type" value="Genomic_DNA"/>
</dbReference>
<evidence type="ECO:0000313" key="5">
    <source>
        <dbReference type="Proteomes" id="UP000265419"/>
    </source>
</evidence>
<gene>
    <name evidence="4" type="ORF">DWB68_13465</name>
</gene>
<protein>
    <submittedName>
        <fullName evidence="4">PucR family transcriptional regulator</fullName>
    </submittedName>
</protein>
<proteinExistence type="predicted"/>
<dbReference type="PANTHER" id="PTHR33744">
    <property type="entry name" value="CARBOHYDRATE DIACID REGULATOR"/>
    <property type="match status" value="1"/>
</dbReference>
<keyword evidence="5" id="KW-1185">Reference proteome</keyword>
<feature type="region of interest" description="Disordered" evidence="1">
    <location>
        <begin position="12"/>
        <end position="45"/>
    </location>
</feature>